<protein>
    <submittedName>
        <fullName evidence="1">3489_t:CDS:1</fullName>
    </submittedName>
</protein>
<keyword evidence="2" id="KW-1185">Reference proteome</keyword>
<organism evidence="1 2">
    <name type="scientific">Dentiscutata heterogama</name>
    <dbReference type="NCBI Taxonomy" id="1316150"/>
    <lineage>
        <taxon>Eukaryota</taxon>
        <taxon>Fungi</taxon>
        <taxon>Fungi incertae sedis</taxon>
        <taxon>Mucoromycota</taxon>
        <taxon>Glomeromycotina</taxon>
        <taxon>Glomeromycetes</taxon>
        <taxon>Diversisporales</taxon>
        <taxon>Gigasporaceae</taxon>
        <taxon>Dentiscutata</taxon>
    </lineage>
</organism>
<comment type="caution">
    <text evidence="1">The sequence shown here is derived from an EMBL/GenBank/DDBJ whole genome shotgun (WGS) entry which is preliminary data.</text>
</comment>
<accession>A0ACA9KQE3</accession>
<evidence type="ECO:0000313" key="1">
    <source>
        <dbReference type="EMBL" id="CAG8487322.1"/>
    </source>
</evidence>
<sequence length="245" mass="27612">MSREDHDNQLEVRKILLIGRTGSGKSTLANVLVNIEQFAVSNSSGSLTKSAQSGFFEENGVKYQVIDTIGLCDTMMTKEKEMSELAETCRMLEGGLYRILLVTGDRFTEEEKDMYYTMKELFLTINLHTIRPLFEDCKKEEENLAKTNPEFSKIIKECKNIVFVDSPPLTGLPKSIEANKESLAFMEKGKLEEDLKEAKKASILSAKEIKENERRIKELEGEIKKANGKSIRFSIGPPVSLCSIL</sequence>
<gene>
    <name evidence="1" type="ORF">DHETER_LOCUS2403</name>
</gene>
<proteinExistence type="predicted"/>
<dbReference type="EMBL" id="CAJVPU010001733">
    <property type="protein sequence ID" value="CAG8487322.1"/>
    <property type="molecule type" value="Genomic_DNA"/>
</dbReference>
<reference evidence="1" key="1">
    <citation type="submission" date="2021-06" db="EMBL/GenBank/DDBJ databases">
        <authorList>
            <person name="Kallberg Y."/>
            <person name="Tangrot J."/>
            <person name="Rosling A."/>
        </authorList>
    </citation>
    <scope>NUCLEOTIDE SEQUENCE</scope>
    <source>
        <strain evidence="1">IL203A</strain>
    </source>
</reference>
<name>A0ACA9KQE3_9GLOM</name>
<dbReference type="Proteomes" id="UP000789702">
    <property type="component" value="Unassembled WGS sequence"/>
</dbReference>
<evidence type="ECO:0000313" key="2">
    <source>
        <dbReference type="Proteomes" id="UP000789702"/>
    </source>
</evidence>